<feature type="non-terminal residue" evidence="1">
    <location>
        <position position="1"/>
    </location>
</feature>
<proteinExistence type="predicted"/>
<dbReference type="Proteomes" id="UP000654304">
    <property type="component" value="Unassembled WGS sequence"/>
</dbReference>
<accession>A0ABR6ZZD4</accession>
<name>A0ABR6ZZD4_9BURK</name>
<keyword evidence="2" id="KW-1185">Reference proteome</keyword>
<evidence type="ECO:0000313" key="1">
    <source>
        <dbReference type="EMBL" id="MBC3930041.1"/>
    </source>
</evidence>
<organism evidence="1 2">
    <name type="scientific">Undibacterium curvum</name>
    <dbReference type="NCBI Taxonomy" id="2762294"/>
    <lineage>
        <taxon>Bacteria</taxon>
        <taxon>Pseudomonadati</taxon>
        <taxon>Pseudomonadota</taxon>
        <taxon>Betaproteobacteria</taxon>
        <taxon>Burkholderiales</taxon>
        <taxon>Oxalobacteraceae</taxon>
        <taxon>Undibacterium</taxon>
    </lineage>
</organism>
<gene>
    <name evidence="1" type="ORF">H8K43_00005</name>
</gene>
<comment type="caution">
    <text evidence="1">The sequence shown here is derived from an EMBL/GenBank/DDBJ whole genome shotgun (WGS) entry which is preliminary data.</text>
</comment>
<sequence length="171" mass="19228">FPWRHTLAGNVSRLIELDSYQGNGEFETIAAWELSVYQQVAAMRGIPETAMFWFEDKAGQRHYLWLEFNLRKRAGPEADLHEVRAAFDQLYPGRQLEDNAYLPGDDDMSAVEVTVGDDPNQITAALVKGTHRIPLPVGRVQRFALKPGAHWNGQASPKPEIVRLFQTGPGN</sequence>
<dbReference type="RefSeq" id="WP_186901960.1">
    <property type="nucleotide sequence ID" value="NZ_JACOGD010000001.1"/>
</dbReference>
<dbReference type="EMBL" id="JACOGD010000001">
    <property type="protein sequence ID" value="MBC3930041.1"/>
    <property type="molecule type" value="Genomic_DNA"/>
</dbReference>
<reference evidence="1 2" key="1">
    <citation type="submission" date="2020-08" db="EMBL/GenBank/DDBJ databases">
        <title>Novel species isolated from subtropical streams in China.</title>
        <authorList>
            <person name="Lu H."/>
        </authorList>
    </citation>
    <scope>NUCLEOTIDE SEQUENCE [LARGE SCALE GENOMIC DNA]</scope>
    <source>
        <strain evidence="1 2">CY22W</strain>
    </source>
</reference>
<evidence type="ECO:0000313" key="2">
    <source>
        <dbReference type="Proteomes" id="UP000654304"/>
    </source>
</evidence>
<protein>
    <submittedName>
        <fullName evidence="1">Uncharacterized protein</fullName>
    </submittedName>
</protein>